<dbReference type="Pfam" id="PF13401">
    <property type="entry name" value="AAA_22"/>
    <property type="match status" value="1"/>
</dbReference>
<keyword evidence="1" id="KW-0802">TPR repeat</keyword>
<dbReference type="AlphaFoldDB" id="A0A511R2X5"/>
<dbReference type="SUPFAM" id="SSF48452">
    <property type="entry name" value="TPR-like"/>
    <property type="match status" value="3"/>
</dbReference>
<dbReference type="PANTHER" id="PTHR47691:SF3">
    <property type="entry name" value="HTH-TYPE TRANSCRIPTIONAL REGULATOR RV0890C-RELATED"/>
    <property type="match status" value="1"/>
</dbReference>
<dbReference type="InterPro" id="IPR027417">
    <property type="entry name" value="P-loop_NTPase"/>
</dbReference>
<gene>
    <name evidence="3" type="ORF">MHY01S_21290</name>
</gene>
<reference evidence="3 4" key="1">
    <citation type="submission" date="2019-07" db="EMBL/GenBank/DDBJ databases">
        <title>Whole genome shotgun sequence of Meiothermus hypogaeus NBRC 106114.</title>
        <authorList>
            <person name="Hosoyama A."/>
            <person name="Uohara A."/>
            <person name="Ohji S."/>
            <person name="Ichikawa N."/>
        </authorList>
    </citation>
    <scope>NUCLEOTIDE SEQUENCE [LARGE SCALE GENOMIC DNA]</scope>
    <source>
        <strain evidence="3 4">NBRC 106114</strain>
    </source>
</reference>
<feature type="domain" description="Bacterial transcriptional activator" evidence="2">
    <location>
        <begin position="105"/>
        <end position="239"/>
    </location>
</feature>
<dbReference type="SMART" id="SM01043">
    <property type="entry name" value="BTAD"/>
    <property type="match status" value="1"/>
</dbReference>
<dbReference type="SMART" id="SM00028">
    <property type="entry name" value="TPR"/>
    <property type="match status" value="5"/>
</dbReference>
<evidence type="ECO:0000259" key="2">
    <source>
        <dbReference type="SMART" id="SM01043"/>
    </source>
</evidence>
<comment type="caution">
    <text evidence="3">The sequence shown here is derived from an EMBL/GenBank/DDBJ whole genome shotgun (WGS) entry which is preliminary data.</text>
</comment>
<accession>A0A511R2X5</accession>
<name>A0A511R2X5_9DEIN</name>
<organism evidence="3 4">
    <name type="scientific">Meiothermus hypogaeus NBRC 106114</name>
    <dbReference type="NCBI Taxonomy" id="1227553"/>
    <lineage>
        <taxon>Bacteria</taxon>
        <taxon>Thermotogati</taxon>
        <taxon>Deinococcota</taxon>
        <taxon>Deinococci</taxon>
        <taxon>Thermales</taxon>
        <taxon>Thermaceae</taxon>
        <taxon>Meiothermus</taxon>
    </lineage>
</organism>
<dbReference type="Proteomes" id="UP000321197">
    <property type="component" value="Unassembled WGS sequence"/>
</dbReference>
<dbReference type="InterPro" id="IPR019734">
    <property type="entry name" value="TPR_rpt"/>
</dbReference>
<dbReference type="PRINTS" id="PR00364">
    <property type="entry name" value="DISEASERSIST"/>
</dbReference>
<proteinExistence type="predicted"/>
<dbReference type="EMBL" id="BJXL01000069">
    <property type="protein sequence ID" value="GEM83963.1"/>
    <property type="molecule type" value="Genomic_DNA"/>
</dbReference>
<dbReference type="PANTHER" id="PTHR47691">
    <property type="entry name" value="REGULATOR-RELATED"/>
    <property type="match status" value="1"/>
</dbReference>
<dbReference type="Gene3D" id="3.40.50.300">
    <property type="entry name" value="P-loop containing nucleotide triphosphate hydrolases"/>
    <property type="match status" value="1"/>
</dbReference>
<dbReference type="Pfam" id="PF13424">
    <property type="entry name" value="TPR_12"/>
    <property type="match status" value="2"/>
</dbReference>
<sequence length="979" mass="108912">MSSLVWFCYGEGIVGTRVRLLGSPRLERGETVVELPRERPLWLLSYLGAQEDWVSREELLELFWPEVEPASARNNLRQLLHRVRQMEGIEGLEASAGGVRWLAELDVRLFRQALARGQWARAVELYGGPFLEGVKVYGLPGLEDWLEAERADLETAWGNVLLSWAAESQPSQELLGRLERLLERDPFNERALQAFLQHAAALGESGRAREIYTAFVRRLAGEMGLEPDPSTRRLLEELDRSALPPQTPAHPVLHNLPTRLTTFIGREEELGLVNRRLEAGERLITLAGPGGMGKTRLALSVAESQLGAFADGVWFVALAPLARSALIIPAIAEALGLNLTRAADPKARLLEHLRGREMLLVLDNFEHLVDGAALVVELLNEAPQLRMLVTSRERLRLQAEWVLALQGLGYPPGYGLEAVQRSSAVRLFVERANRVWPQFALTPQVAPAVLRICQLVQGMPLGLELAAAWVSAFTPQDIADELERSLGFLESPGLDLPERHHSLRAVFEHSWQRLTPEQQQALVRLTVFRGGFDRQAALKVAGVGPAALLALADKSLLRRTPSGRFELHEVIRQQAQERAEAGGVLAAIRQAHAEHYLALAEEAGNYLRGPEEARWLERLALEHDNLRTALEWALSRRDTPLALRLATAIHHFWYVRGHHREGRVWLERALGLPLEGIPPRLHAKALNALAERAKDQGDYAQALRVQQEALDLWQRLEDSGEVAGALHSLGTIVREQGNFDQALAYFEESLHLRREIGDRNGIATTLNDIGVVYGYRGQLEASRPYFEESLARKREIGDRRGIAYALGNLGQVLSELGESARARALTEESLAIKRELGDQQGIAVSLVNLALLTLQQADLDATWNHLEEALRIFYTLERRWSIGVVLGSFVELALRLEQFERAVRLVGAVYGLTQTMGLAEPPVSAGNLERYLATGRQHLEPQAFERALAQGREMSLEQAVNYALQQPPVGARAAPGVAD</sequence>
<dbReference type="GO" id="GO:0016887">
    <property type="term" value="F:ATP hydrolysis activity"/>
    <property type="evidence" value="ECO:0007669"/>
    <property type="project" value="InterPro"/>
</dbReference>
<dbReference type="Pfam" id="PF03704">
    <property type="entry name" value="BTAD"/>
    <property type="match status" value="1"/>
</dbReference>
<dbReference type="SUPFAM" id="SSF52540">
    <property type="entry name" value="P-loop containing nucleoside triphosphate hydrolases"/>
    <property type="match status" value="1"/>
</dbReference>
<dbReference type="InterPro" id="IPR036388">
    <property type="entry name" value="WH-like_DNA-bd_sf"/>
</dbReference>
<dbReference type="InterPro" id="IPR011990">
    <property type="entry name" value="TPR-like_helical_dom_sf"/>
</dbReference>
<dbReference type="InterPro" id="IPR005158">
    <property type="entry name" value="BTAD"/>
</dbReference>
<protein>
    <submittedName>
        <fullName evidence="3">Transcriptional activator</fullName>
    </submittedName>
</protein>
<dbReference type="Gene3D" id="1.10.10.10">
    <property type="entry name" value="Winged helix-like DNA-binding domain superfamily/Winged helix DNA-binding domain"/>
    <property type="match status" value="1"/>
</dbReference>
<dbReference type="Gene3D" id="1.25.40.10">
    <property type="entry name" value="Tetratricopeptide repeat domain"/>
    <property type="match status" value="2"/>
</dbReference>
<dbReference type="PROSITE" id="PS50005">
    <property type="entry name" value="TPR"/>
    <property type="match status" value="1"/>
</dbReference>
<dbReference type="InterPro" id="IPR049945">
    <property type="entry name" value="AAA_22"/>
</dbReference>
<evidence type="ECO:0000313" key="3">
    <source>
        <dbReference type="EMBL" id="GEM83963.1"/>
    </source>
</evidence>
<evidence type="ECO:0000313" key="4">
    <source>
        <dbReference type="Proteomes" id="UP000321197"/>
    </source>
</evidence>
<dbReference type="OrthoDB" id="27605at2"/>
<evidence type="ECO:0000256" key="1">
    <source>
        <dbReference type="PROSITE-ProRule" id="PRU00339"/>
    </source>
</evidence>
<feature type="repeat" description="TPR" evidence="1">
    <location>
        <begin position="723"/>
        <end position="756"/>
    </location>
</feature>